<comment type="similarity">
    <text evidence="2">Belongs to the peptide transporter carbon starvation (CstA) (TC 2.A.114) family.</text>
</comment>
<evidence type="ECO:0000313" key="11">
    <source>
        <dbReference type="Proteomes" id="UP001518140"/>
    </source>
</evidence>
<feature type="domain" description="CstA N-terminal" evidence="9">
    <location>
        <begin position="36"/>
        <end position="592"/>
    </location>
</feature>
<evidence type="ECO:0000256" key="6">
    <source>
        <dbReference type="ARBA" id="ARBA00022989"/>
    </source>
</evidence>
<feature type="transmembrane region" description="Helical" evidence="8">
    <location>
        <begin position="644"/>
        <end position="665"/>
    </location>
</feature>
<feature type="transmembrane region" description="Helical" evidence="8">
    <location>
        <begin position="191"/>
        <end position="211"/>
    </location>
</feature>
<evidence type="ECO:0000256" key="5">
    <source>
        <dbReference type="ARBA" id="ARBA00022692"/>
    </source>
</evidence>
<evidence type="ECO:0000256" key="1">
    <source>
        <dbReference type="ARBA" id="ARBA00004651"/>
    </source>
</evidence>
<dbReference type="Pfam" id="PF02554">
    <property type="entry name" value="CstA"/>
    <property type="match status" value="1"/>
</dbReference>
<feature type="transmembrane region" description="Helical" evidence="8">
    <location>
        <begin position="326"/>
        <end position="347"/>
    </location>
</feature>
<feature type="transmembrane region" description="Helical" evidence="8">
    <location>
        <begin position="35"/>
        <end position="54"/>
    </location>
</feature>
<evidence type="ECO:0000256" key="2">
    <source>
        <dbReference type="ARBA" id="ARBA00007755"/>
    </source>
</evidence>
<feature type="transmembrane region" description="Helical" evidence="8">
    <location>
        <begin position="543"/>
        <end position="567"/>
    </location>
</feature>
<evidence type="ECO:0000259" key="9">
    <source>
        <dbReference type="Pfam" id="PF02554"/>
    </source>
</evidence>
<feature type="transmembrane region" description="Helical" evidence="8">
    <location>
        <begin position="120"/>
        <end position="140"/>
    </location>
</feature>
<reference evidence="10 11" key="1">
    <citation type="submission" date="2020-02" db="EMBL/GenBank/DDBJ databases">
        <title>Whole-genome analyses of novel actinobacteria.</title>
        <authorList>
            <person name="Sahin N."/>
            <person name="Tokatli A."/>
        </authorList>
    </citation>
    <scope>NUCLEOTIDE SEQUENCE [LARGE SCALE GENOMIC DNA]</scope>
    <source>
        <strain evidence="10 11">YC419</strain>
    </source>
</reference>
<dbReference type="PANTHER" id="PTHR30252:SF3">
    <property type="entry name" value="PYRUVATE_PROTON SYMPORTER BTST"/>
    <property type="match status" value="1"/>
</dbReference>
<comment type="subcellular location">
    <subcellularLocation>
        <location evidence="1">Cell membrane</location>
        <topology evidence="1">Multi-pass membrane protein</topology>
    </subcellularLocation>
</comment>
<dbReference type="RefSeq" id="WP_165341792.1">
    <property type="nucleotide sequence ID" value="NZ_JAAKZX010000084.1"/>
</dbReference>
<evidence type="ECO:0000256" key="7">
    <source>
        <dbReference type="ARBA" id="ARBA00023136"/>
    </source>
</evidence>
<dbReference type="InterPro" id="IPR003706">
    <property type="entry name" value="CstA_N"/>
</dbReference>
<gene>
    <name evidence="10" type="ORF">G6048_24785</name>
</gene>
<feature type="transmembrane region" description="Helical" evidence="8">
    <location>
        <begin position="465"/>
        <end position="483"/>
    </location>
</feature>
<evidence type="ECO:0000256" key="3">
    <source>
        <dbReference type="ARBA" id="ARBA00022448"/>
    </source>
</evidence>
<dbReference type="PANTHER" id="PTHR30252">
    <property type="entry name" value="INNER MEMBRANE PEPTIDE TRANSPORTER"/>
    <property type="match status" value="1"/>
</dbReference>
<feature type="transmembrane region" description="Helical" evidence="8">
    <location>
        <begin position="9"/>
        <end position="29"/>
    </location>
</feature>
<protein>
    <submittedName>
        <fullName evidence="10">Carbon starvation protein A</fullName>
    </submittedName>
</protein>
<dbReference type="Proteomes" id="UP001518140">
    <property type="component" value="Unassembled WGS sequence"/>
</dbReference>
<feature type="transmembrane region" description="Helical" evidence="8">
    <location>
        <begin position="95"/>
        <end position="114"/>
    </location>
</feature>
<comment type="caution">
    <text evidence="10">The sequence shown here is derived from an EMBL/GenBank/DDBJ whole genome shotgun (WGS) entry which is preliminary data.</text>
</comment>
<feature type="transmembrane region" description="Helical" evidence="8">
    <location>
        <begin position="289"/>
        <end position="306"/>
    </location>
</feature>
<accession>A0ABX0DX63</accession>
<feature type="transmembrane region" description="Helical" evidence="8">
    <location>
        <begin position="257"/>
        <end position="277"/>
    </location>
</feature>
<proteinExistence type="inferred from homology"/>
<keyword evidence="11" id="KW-1185">Reference proteome</keyword>
<name>A0ABX0DX63_9ACTN</name>
<evidence type="ECO:0000256" key="8">
    <source>
        <dbReference type="SAM" id="Phobius"/>
    </source>
</evidence>
<keyword evidence="6 8" id="KW-1133">Transmembrane helix</keyword>
<feature type="transmembrane region" description="Helical" evidence="8">
    <location>
        <begin position="367"/>
        <end position="387"/>
    </location>
</feature>
<feature type="transmembrane region" description="Helical" evidence="8">
    <location>
        <begin position="223"/>
        <end position="242"/>
    </location>
</feature>
<feature type="transmembrane region" description="Helical" evidence="8">
    <location>
        <begin position="160"/>
        <end position="185"/>
    </location>
</feature>
<keyword evidence="4" id="KW-1003">Cell membrane</keyword>
<keyword evidence="3" id="KW-0813">Transport</keyword>
<keyword evidence="5 8" id="KW-0812">Transmembrane</keyword>
<organism evidence="10 11">
    <name type="scientific">Streptomyces ureilyticus</name>
    <dbReference type="NCBI Taxonomy" id="1775131"/>
    <lineage>
        <taxon>Bacteria</taxon>
        <taxon>Bacillati</taxon>
        <taxon>Actinomycetota</taxon>
        <taxon>Actinomycetes</taxon>
        <taxon>Kitasatosporales</taxon>
        <taxon>Streptomycetaceae</taxon>
        <taxon>Streptomyces</taxon>
    </lineage>
</organism>
<feature type="transmembrane region" description="Helical" evidence="8">
    <location>
        <begin position="513"/>
        <end position="531"/>
    </location>
</feature>
<dbReference type="EMBL" id="JAAKZX010000084">
    <property type="protein sequence ID" value="NGO45230.1"/>
    <property type="molecule type" value="Genomic_DNA"/>
</dbReference>
<keyword evidence="7 8" id="KW-0472">Membrane</keyword>
<evidence type="ECO:0000313" key="10">
    <source>
        <dbReference type="EMBL" id="NGO45230.1"/>
    </source>
</evidence>
<evidence type="ECO:0000256" key="4">
    <source>
        <dbReference type="ARBA" id="ARBA00022475"/>
    </source>
</evidence>
<feature type="transmembrane region" description="Helical" evidence="8">
    <location>
        <begin position="574"/>
        <end position="594"/>
    </location>
</feature>
<dbReference type="InterPro" id="IPR051605">
    <property type="entry name" value="CstA"/>
</dbReference>
<sequence>MRTAKTRSIVIWALVALVGATGWAVLALSRGEEVSAAWMVAAALGSYAIAYRFYSKFIANKVLKVDKTRATPAERLNNGIDFHPTDRRVLLGHHFAAIAGAGPLVGPVLAAQMGYLPGTIWIVAGVIFAGAVQDMVVLFFSTRRDGRSLGQMAREEIGPFGGAAALLAAFAIMIILLGVLALVIVNALAESPWGTFSIAMTIPIALLMGFYLRVLRPGRVTEVSLIGIALLLLALVSGRWVAESSWADAFTLAPSTLVIWLVAYGFIASILPVWMLLAPRDYLSTFMKIGTIFLLALGVVVALPTLKMDAVTDFASRGDGPVFAGSLFPFVFITIACGALSGFHSLISSGTTPKMIQKETQVRMIGYGSMLMESSVAVMALIAASIIDPGLYFAMNAPAGVIGDSVQNASQVVGSWGYQISPEDLAAAARNVEEASLLSRTGGAPTLAIGISDIFSQITGDSLRAFWYHFAIMFEALFILTALDAGTRVGRFMLQDTLGNVYKPFKNVSWKPGLVITSGIVCGLWGYFLWVGVHEPLGGINQLFPIFGISNQLLAAVALAVCTTLLVKSGRLKWAWVTGIPLAWDATVTLTASWQKVFSSDPRVGFFKQRSVYQDAIDRGEVLTPAKTMDDMRTVVTNSTVDGVLSAVLALLIVIVIVDAARVCIRHVRRPALSTLSEAPYVESKIVAPAGLIPTRQEKEEERDAVGAAPGS</sequence>